<keyword evidence="1 2" id="KW-0238">DNA-binding</keyword>
<dbReference type="Proteomes" id="UP000611762">
    <property type="component" value="Unassembled WGS sequence"/>
</dbReference>
<dbReference type="RefSeq" id="WP_249313758.1">
    <property type="nucleotide sequence ID" value="NZ_JACRSU010000005.1"/>
</dbReference>
<dbReference type="PANTHER" id="PTHR43479:SF7">
    <property type="entry name" value="TETR-FAMILY TRANSCRIPTIONAL REGULATOR"/>
    <property type="match status" value="1"/>
</dbReference>
<dbReference type="InterPro" id="IPR050624">
    <property type="entry name" value="HTH-type_Tx_Regulator"/>
</dbReference>
<reference evidence="4" key="1">
    <citation type="submission" date="2020-08" db="EMBL/GenBank/DDBJ databases">
        <title>Genome public.</title>
        <authorList>
            <person name="Liu C."/>
            <person name="Sun Q."/>
        </authorList>
    </citation>
    <scope>NUCLEOTIDE SEQUENCE</scope>
    <source>
        <strain evidence="4">H8</strain>
    </source>
</reference>
<comment type="caution">
    <text evidence="4">The sequence shown here is derived from an EMBL/GenBank/DDBJ whole genome shotgun (WGS) entry which is preliminary data.</text>
</comment>
<dbReference type="GO" id="GO:0003677">
    <property type="term" value="F:DNA binding"/>
    <property type="evidence" value="ECO:0007669"/>
    <property type="project" value="UniProtKB-UniRule"/>
</dbReference>
<dbReference type="Pfam" id="PF00440">
    <property type="entry name" value="TetR_N"/>
    <property type="match status" value="1"/>
</dbReference>
<dbReference type="InterPro" id="IPR009057">
    <property type="entry name" value="Homeodomain-like_sf"/>
</dbReference>
<organism evidence="4 5">
    <name type="scientific">Congzhengia minquanensis</name>
    <dbReference type="NCBI Taxonomy" id="2763657"/>
    <lineage>
        <taxon>Bacteria</taxon>
        <taxon>Bacillati</taxon>
        <taxon>Bacillota</taxon>
        <taxon>Clostridia</taxon>
        <taxon>Eubacteriales</taxon>
        <taxon>Oscillospiraceae</taxon>
        <taxon>Congzhengia</taxon>
    </lineage>
</organism>
<dbReference type="SUPFAM" id="SSF46689">
    <property type="entry name" value="Homeodomain-like"/>
    <property type="match status" value="1"/>
</dbReference>
<dbReference type="PANTHER" id="PTHR43479">
    <property type="entry name" value="ACREF/ENVCD OPERON REPRESSOR-RELATED"/>
    <property type="match status" value="1"/>
</dbReference>
<dbReference type="InterPro" id="IPR001647">
    <property type="entry name" value="HTH_TetR"/>
</dbReference>
<evidence type="ECO:0000313" key="5">
    <source>
        <dbReference type="Proteomes" id="UP000611762"/>
    </source>
</evidence>
<dbReference type="EMBL" id="JACRSU010000005">
    <property type="protein sequence ID" value="MBC8541759.1"/>
    <property type="molecule type" value="Genomic_DNA"/>
</dbReference>
<gene>
    <name evidence="4" type="ORF">H8698_12295</name>
</gene>
<evidence type="ECO:0000259" key="3">
    <source>
        <dbReference type="PROSITE" id="PS50977"/>
    </source>
</evidence>
<evidence type="ECO:0000313" key="4">
    <source>
        <dbReference type="EMBL" id="MBC8541759.1"/>
    </source>
</evidence>
<keyword evidence="5" id="KW-1185">Reference proteome</keyword>
<name>A0A926HZ40_9FIRM</name>
<accession>A0A926HZ40</accession>
<feature type="DNA-binding region" description="H-T-H motif" evidence="2">
    <location>
        <begin position="33"/>
        <end position="52"/>
    </location>
</feature>
<evidence type="ECO:0000256" key="1">
    <source>
        <dbReference type="ARBA" id="ARBA00023125"/>
    </source>
</evidence>
<dbReference type="Gene3D" id="1.10.357.10">
    <property type="entry name" value="Tetracycline Repressor, domain 2"/>
    <property type="match status" value="1"/>
</dbReference>
<evidence type="ECO:0000256" key="2">
    <source>
        <dbReference type="PROSITE-ProRule" id="PRU00335"/>
    </source>
</evidence>
<proteinExistence type="predicted"/>
<protein>
    <submittedName>
        <fullName evidence="4">TetR/AcrR family transcriptional regulator</fullName>
    </submittedName>
</protein>
<feature type="domain" description="HTH tetR-type" evidence="3">
    <location>
        <begin position="10"/>
        <end position="70"/>
    </location>
</feature>
<dbReference type="PROSITE" id="PS50977">
    <property type="entry name" value="HTH_TETR_2"/>
    <property type="match status" value="1"/>
</dbReference>
<sequence>MNEKIDLRVVKTKRNIKSAMVSLLNEKDFHDITVQDILDRALINRSTFYRYYDDKYDLAKQLCKSCLNGARNILEEPFQMDNHDELVRITKKMYDYILDEKDTFEALLKVKTDSISLYKDFGVLLKKSCVEFLKALHPELPHEFADYSGTLYASAVMATINWLSENNYTNYLTDSSKEEKITRILLRLSHVLDGIFETA</sequence>
<dbReference type="AlphaFoldDB" id="A0A926HZ40"/>